<organism evidence="2 3">
    <name type="scientific">Nonomuraea longicatena</name>
    <dbReference type="NCBI Taxonomy" id="83682"/>
    <lineage>
        <taxon>Bacteria</taxon>
        <taxon>Bacillati</taxon>
        <taxon>Actinomycetota</taxon>
        <taxon>Actinomycetes</taxon>
        <taxon>Streptosporangiales</taxon>
        <taxon>Streptosporangiaceae</taxon>
        <taxon>Nonomuraea</taxon>
    </lineage>
</organism>
<sequence>MSRVRRHIAFERLHNFRDLGGYRAADGRAVRWGSLYRSDSLSKLAGPDWDRFLALSVGTVIDLRYPWEIAARGRVPGHDGLAYHNLSIEHRPYDQAEISPAVDPWRHLADRYAEVAFDGVAELRRTLEVIAAADGPLVFHCASGKDRTGMVAALVLSLLGVPEDVIADDFALTELATERLIADWRAAHPGRELRWPGYGRAPAEVMRHFLADLKAAHGSVEGYVVNALGVDRTVIADLRTRYLDTQDR</sequence>
<dbReference type="PANTHER" id="PTHR31126:SF1">
    <property type="entry name" value="TYROSINE SPECIFIC PROTEIN PHOSPHATASES DOMAIN-CONTAINING PROTEIN"/>
    <property type="match status" value="1"/>
</dbReference>
<evidence type="ECO:0000256" key="1">
    <source>
        <dbReference type="ARBA" id="ARBA00009580"/>
    </source>
</evidence>
<dbReference type="InterPro" id="IPR029021">
    <property type="entry name" value="Prot-tyrosine_phosphatase-like"/>
</dbReference>
<dbReference type="SUPFAM" id="SSF52799">
    <property type="entry name" value="(Phosphotyrosine protein) phosphatases II"/>
    <property type="match status" value="1"/>
</dbReference>
<dbReference type="InterPro" id="IPR016130">
    <property type="entry name" value="Tyr_Pase_AS"/>
</dbReference>
<dbReference type="Pfam" id="PF13350">
    <property type="entry name" value="Y_phosphatase3"/>
    <property type="match status" value="1"/>
</dbReference>
<proteinExistence type="inferred from homology"/>
<dbReference type="EMBL" id="BAAAHQ010000015">
    <property type="protein sequence ID" value="GAA0929176.1"/>
    <property type="molecule type" value="Genomic_DNA"/>
</dbReference>
<dbReference type="Proteomes" id="UP001501578">
    <property type="component" value="Unassembled WGS sequence"/>
</dbReference>
<dbReference type="PANTHER" id="PTHR31126">
    <property type="entry name" value="TYROSINE-PROTEIN PHOSPHATASE"/>
    <property type="match status" value="1"/>
</dbReference>
<dbReference type="Gene3D" id="3.90.190.10">
    <property type="entry name" value="Protein tyrosine phosphatase superfamily"/>
    <property type="match status" value="1"/>
</dbReference>
<gene>
    <name evidence="2" type="ORF">GCM10009560_32830</name>
</gene>
<dbReference type="PROSITE" id="PS00383">
    <property type="entry name" value="TYR_PHOSPHATASE_1"/>
    <property type="match status" value="1"/>
</dbReference>
<evidence type="ECO:0000313" key="2">
    <source>
        <dbReference type="EMBL" id="GAA0929176.1"/>
    </source>
</evidence>
<evidence type="ECO:0000313" key="3">
    <source>
        <dbReference type="Proteomes" id="UP001501578"/>
    </source>
</evidence>
<reference evidence="2 3" key="1">
    <citation type="journal article" date="2019" name="Int. J. Syst. Evol. Microbiol.">
        <title>The Global Catalogue of Microorganisms (GCM) 10K type strain sequencing project: providing services to taxonomists for standard genome sequencing and annotation.</title>
        <authorList>
            <consortium name="The Broad Institute Genomics Platform"/>
            <consortium name="The Broad Institute Genome Sequencing Center for Infectious Disease"/>
            <person name="Wu L."/>
            <person name="Ma J."/>
        </authorList>
    </citation>
    <scope>NUCLEOTIDE SEQUENCE [LARGE SCALE GENOMIC DNA]</scope>
    <source>
        <strain evidence="2 3">JCM 11136</strain>
    </source>
</reference>
<comment type="caution">
    <text evidence="2">The sequence shown here is derived from an EMBL/GenBank/DDBJ whole genome shotgun (WGS) entry which is preliminary data.</text>
</comment>
<protein>
    <submittedName>
        <fullName evidence="2">Tyrosine-protein phosphatase</fullName>
    </submittedName>
</protein>
<accession>A0ABN1PKN6</accession>
<comment type="similarity">
    <text evidence="1">Belongs to the protein-tyrosine phosphatase family.</text>
</comment>
<dbReference type="InterPro" id="IPR026893">
    <property type="entry name" value="Tyr/Ser_Pase_IphP-type"/>
</dbReference>
<name>A0ABN1PKN6_9ACTN</name>
<keyword evidence="3" id="KW-1185">Reference proteome</keyword>